<dbReference type="Pfam" id="PF04542">
    <property type="entry name" value="Sigma70_r2"/>
    <property type="match status" value="1"/>
</dbReference>
<dbReference type="InterPro" id="IPR039425">
    <property type="entry name" value="RNA_pol_sigma-70-like"/>
</dbReference>
<dbReference type="PANTHER" id="PTHR43133">
    <property type="entry name" value="RNA POLYMERASE ECF-TYPE SIGMA FACTO"/>
    <property type="match status" value="1"/>
</dbReference>
<keyword evidence="2" id="KW-0805">Transcription regulation</keyword>
<evidence type="ECO:0000259" key="5">
    <source>
        <dbReference type="Pfam" id="PF04542"/>
    </source>
</evidence>
<keyword evidence="3" id="KW-0731">Sigma factor</keyword>
<evidence type="ECO:0000259" key="6">
    <source>
        <dbReference type="Pfam" id="PF08281"/>
    </source>
</evidence>
<evidence type="ECO:0000256" key="3">
    <source>
        <dbReference type="ARBA" id="ARBA00023082"/>
    </source>
</evidence>
<comment type="similarity">
    <text evidence="1">Belongs to the sigma-70 factor family. ECF subfamily.</text>
</comment>
<dbReference type="Gene3D" id="1.10.1740.10">
    <property type="match status" value="1"/>
</dbReference>
<dbReference type="EMBL" id="JBHSGW010000002">
    <property type="protein sequence ID" value="MFC4739065.1"/>
    <property type="molecule type" value="Genomic_DNA"/>
</dbReference>
<dbReference type="InterPro" id="IPR036388">
    <property type="entry name" value="WH-like_DNA-bd_sf"/>
</dbReference>
<dbReference type="Proteomes" id="UP001595885">
    <property type="component" value="Unassembled WGS sequence"/>
</dbReference>
<evidence type="ECO:0000313" key="8">
    <source>
        <dbReference type="Proteomes" id="UP001595885"/>
    </source>
</evidence>
<dbReference type="Gene3D" id="1.10.10.10">
    <property type="entry name" value="Winged helix-like DNA-binding domain superfamily/Winged helix DNA-binding domain"/>
    <property type="match status" value="1"/>
</dbReference>
<organism evidence="7 8">
    <name type="scientific">Flavobacterium ponti</name>
    <dbReference type="NCBI Taxonomy" id="665133"/>
    <lineage>
        <taxon>Bacteria</taxon>
        <taxon>Pseudomonadati</taxon>
        <taxon>Bacteroidota</taxon>
        <taxon>Flavobacteriia</taxon>
        <taxon>Flavobacteriales</taxon>
        <taxon>Flavobacteriaceae</taxon>
        <taxon>Flavobacterium</taxon>
    </lineage>
</organism>
<accession>A0ABV9P3W0</accession>
<reference evidence="8" key="1">
    <citation type="journal article" date="2019" name="Int. J. Syst. Evol. Microbiol.">
        <title>The Global Catalogue of Microorganisms (GCM) 10K type strain sequencing project: providing services to taxonomists for standard genome sequencing and annotation.</title>
        <authorList>
            <consortium name="The Broad Institute Genomics Platform"/>
            <consortium name="The Broad Institute Genome Sequencing Center for Infectious Disease"/>
            <person name="Wu L."/>
            <person name="Ma J."/>
        </authorList>
    </citation>
    <scope>NUCLEOTIDE SEQUENCE [LARGE SCALE GENOMIC DNA]</scope>
    <source>
        <strain evidence="8">CCUG 50349</strain>
    </source>
</reference>
<dbReference type="SUPFAM" id="SSF88659">
    <property type="entry name" value="Sigma3 and sigma4 domains of RNA polymerase sigma factors"/>
    <property type="match status" value="1"/>
</dbReference>
<dbReference type="InterPro" id="IPR013325">
    <property type="entry name" value="RNA_pol_sigma_r2"/>
</dbReference>
<dbReference type="InterPro" id="IPR007627">
    <property type="entry name" value="RNA_pol_sigma70_r2"/>
</dbReference>
<evidence type="ECO:0000313" key="7">
    <source>
        <dbReference type="EMBL" id="MFC4739065.1"/>
    </source>
</evidence>
<dbReference type="InterPro" id="IPR013249">
    <property type="entry name" value="RNA_pol_sigma70_r4_t2"/>
</dbReference>
<evidence type="ECO:0000256" key="2">
    <source>
        <dbReference type="ARBA" id="ARBA00023015"/>
    </source>
</evidence>
<name>A0ABV9P3W0_9FLAO</name>
<dbReference type="SUPFAM" id="SSF88946">
    <property type="entry name" value="Sigma2 domain of RNA polymerase sigma factors"/>
    <property type="match status" value="1"/>
</dbReference>
<evidence type="ECO:0000256" key="1">
    <source>
        <dbReference type="ARBA" id="ARBA00010641"/>
    </source>
</evidence>
<dbReference type="InterPro" id="IPR014284">
    <property type="entry name" value="RNA_pol_sigma-70_dom"/>
</dbReference>
<sequence length="187" mass="22037">MKVIQLHQKEKELIQLAVQNNRQAQHQLYTNFSPKMLSVCRQYIKDVHHAEDVMITAFMKVFTNIKKFEHKGSFEGWIRRIMVNECIDYIRVKKNNFNHQNIEETVLPNDFSEEQDFSTEDIQLLIDNLPEGCKMVFNLYVIEGYKHNEIAKMLKINEGTSKSQLAHARKLLQEQINKLKNSQNGTK</sequence>
<dbReference type="RefSeq" id="WP_379738361.1">
    <property type="nucleotide sequence ID" value="NZ_JBHSGW010000002.1"/>
</dbReference>
<dbReference type="Pfam" id="PF08281">
    <property type="entry name" value="Sigma70_r4_2"/>
    <property type="match status" value="1"/>
</dbReference>
<dbReference type="InterPro" id="IPR013324">
    <property type="entry name" value="RNA_pol_sigma_r3/r4-like"/>
</dbReference>
<gene>
    <name evidence="7" type="ORF">ACFO3U_03575</name>
</gene>
<evidence type="ECO:0000256" key="4">
    <source>
        <dbReference type="ARBA" id="ARBA00023163"/>
    </source>
</evidence>
<feature type="domain" description="RNA polymerase sigma factor 70 region 4 type 2" evidence="6">
    <location>
        <begin position="120"/>
        <end position="172"/>
    </location>
</feature>
<protein>
    <submittedName>
        <fullName evidence="7">RNA polymerase sigma factor</fullName>
    </submittedName>
</protein>
<comment type="caution">
    <text evidence="7">The sequence shown here is derived from an EMBL/GenBank/DDBJ whole genome shotgun (WGS) entry which is preliminary data.</text>
</comment>
<keyword evidence="8" id="KW-1185">Reference proteome</keyword>
<dbReference type="PANTHER" id="PTHR43133:SF46">
    <property type="entry name" value="RNA POLYMERASE SIGMA-70 FACTOR ECF SUBFAMILY"/>
    <property type="match status" value="1"/>
</dbReference>
<proteinExistence type="inferred from homology"/>
<dbReference type="NCBIfam" id="TIGR02937">
    <property type="entry name" value="sigma70-ECF"/>
    <property type="match status" value="1"/>
</dbReference>
<keyword evidence="4" id="KW-0804">Transcription</keyword>
<feature type="domain" description="RNA polymerase sigma-70 region 2" evidence="5">
    <location>
        <begin position="28"/>
        <end position="94"/>
    </location>
</feature>